<sequence>MKLFKQIAKFIGVLFLFIGLITGTVIYSYIYIDKEIQTNTITETKAKFGSFKDSEIIKKEKLNGFKYWVLESSGIIFPKFKLLQNVDIYSIAYKSDGLIITGIMLTPKKEGIYPCIIYNRGGNRDAGRLNFRQIDKYMLPYANQGYVVIASNYRGNSGSEGKEEFGGADVNDVMNLIPVLSKTSMADISKIGIFGHSRGGLMTYKAIKNKNIFKTAVVMAGSANEFISIRDRPEMEQFVYSEVIPNYYENRDENLKDRSVVYWPEKLNKMPLLLLHGTKDKNVNYEEAKQLVTKLDSLEFPYKFVSFEGDDHVLNNNRKESVKIILDWFNKYLRNVEPYNETQKQIIINDKTVYK</sequence>
<gene>
    <name evidence="4" type="ORF">C7447_10377</name>
</gene>
<evidence type="ECO:0000313" key="5">
    <source>
        <dbReference type="Proteomes" id="UP000323136"/>
    </source>
</evidence>
<dbReference type="OrthoDB" id="9812921at2"/>
<dbReference type="PANTHER" id="PTHR42776:SF27">
    <property type="entry name" value="DIPEPTIDYL PEPTIDASE FAMILY MEMBER 6"/>
    <property type="match status" value="1"/>
</dbReference>
<dbReference type="RefSeq" id="WP_148870258.1">
    <property type="nucleotide sequence ID" value="NZ_VNIA01000003.1"/>
</dbReference>
<dbReference type="PANTHER" id="PTHR42776">
    <property type="entry name" value="SERINE PEPTIDASE S9 FAMILY MEMBER"/>
    <property type="match status" value="1"/>
</dbReference>
<name>A0A5S5DPT9_9FLAO</name>
<comment type="caution">
    <text evidence="4">The sequence shown here is derived from an EMBL/GenBank/DDBJ whole genome shotgun (WGS) entry which is preliminary data.</text>
</comment>
<evidence type="ECO:0000256" key="1">
    <source>
        <dbReference type="ARBA" id="ARBA00022801"/>
    </source>
</evidence>
<keyword evidence="5" id="KW-1185">Reference proteome</keyword>
<keyword evidence="2" id="KW-0812">Transmembrane</keyword>
<dbReference type="InterPro" id="IPR029058">
    <property type="entry name" value="AB_hydrolase_fold"/>
</dbReference>
<proteinExistence type="predicted"/>
<evidence type="ECO:0000259" key="3">
    <source>
        <dbReference type="Pfam" id="PF00326"/>
    </source>
</evidence>
<dbReference type="EMBL" id="VNIA01000003">
    <property type="protein sequence ID" value="TYP97911.1"/>
    <property type="molecule type" value="Genomic_DNA"/>
</dbReference>
<evidence type="ECO:0000313" key="4">
    <source>
        <dbReference type="EMBL" id="TYP97911.1"/>
    </source>
</evidence>
<protein>
    <submittedName>
        <fullName evidence="4">Prolyl oligopeptidase family protein</fullName>
    </submittedName>
</protein>
<reference evidence="4 5" key="1">
    <citation type="submission" date="2019-07" db="EMBL/GenBank/DDBJ databases">
        <title>Genomic Encyclopedia of Type Strains, Phase IV (KMG-IV): sequencing the most valuable type-strain genomes for metagenomic binning, comparative biology and taxonomic classification.</title>
        <authorList>
            <person name="Goeker M."/>
        </authorList>
    </citation>
    <scope>NUCLEOTIDE SEQUENCE [LARGE SCALE GENOMIC DNA]</scope>
    <source>
        <strain evidence="4 5">DSM 18961</strain>
    </source>
</reference>
<evidence type="ECO:0000256" key="2">
    <source>
        <dbReference type="SAM" id="Phobius"/>
    </source>
</evidence>
<dbReference type="AlphaFoldDB" id="A0A5S5DPT9"/>
<dbReference type="InterPro" id="IPR001375">
    <property type="entry name" value="Peptidase_S9_cat"/>
</dbReference>
<dbReference type="Pfam" id="PF00326">
    <property type="entry name" value="Peptidase_S9"/>
    <property type="match status" value="1"/>
</dbReference>
<organism evidence="4 5">
    <name type="scientific">Tenacibaculum adriaticum</name>
    <dbReference type="NCBI Taxonomy" id="413713"/>
    <lineage>
        <taxon>Bacteria</taxon>
        <taxon>Pseudomonadati</taxon>
        <taxon>Bacteroidota</taxon>
        <taxon>Flavobacteriia</taxon>
        <taxon>Flavobacteriales</taxon>
        <taxon>Flavobacteriaceae</taxon>
        <taxon>Tenacibaculum</taxon>
    </lineage>
</organism>
<feature type="transmembrane region" description="Helical" evidence="2">
    <location>
        <begin position="12"/>
        <end position="32"/>
    </location>
</feature>
<dbReference type="GO" id="GO:0006508">
    <property type="term" value="P:proteolysis"/>
    <property type="evidence" value="ECO:0007669"/>
    <property type="project" value="InterPro"/>
</dbReference>
<accession>A0A5S5DPT9</accession>
<dbReference type="Gene3D" id="3.40.50.1820">
    <property type="entry name" value="alpha/beta hydrolase"/>
    <property type="match status" value="1"/>
</dbReference>
<dbReference type="Proteomes" id="UP000323136">
    <property type="component" value="Unassembled WGS sequence"/>
</dbReference>
<dbReference type="GO" id="GO:0004252">
    <property type="term" value="F:serine-type endopeptidase activity"/>
    <property type="evidence" value="ECO:0007669"/>
    <property type="project" value="TreeGrafter"/>
</dbReference>
<keyword evidence="1" id="KW-0378">Hydrolase</keyword>
<dbReference type="SUPFAM" id="SSF53474">
    <property type="entry name" value="alpha/beta-Hydrolases"/>
    <property type="match status" value="1"/>
</dbReference>
<keyword evidence="2" id="KW-0472">Membrane</keyword>
<feature type="domain" description="Peptidase S9 prolyl oligopeptidase catalytic" evidence="3">
    <location>
        <begin position="140"/>
        <end position="334"/>
    </location>
</feature>
<keyword evidence="2" id="KW-1133">Transmembrane helix</keyword>